<dbReference type="InterPro" id="IPR036505">
    <property type="entry name" value="Amidase/PGRP_sf"/>
</dbReference>
<dbReference type="AlphaFoldDB" id="E1KUC6"/>
<protein>
    <submittedName>
        <fullName evidence="2">N-acetylmuramoyl-L-alanine amidase</fullName>
    </submittedName>
</protein>
<gene>
    <name evidence="2" type="ORF">HMPREF9296_0174</name>
</gene>
<dbReference type="EMBL" id="AEDO01000064">
    <property type="protein sequence ID" value="EFL44923.1"/>
    <property type="molecule type" value="Genomic_DNA"/>
</dbReference>
<dbReference type="STRING" id="866771.HMPREF9296_0174"/>
<comment type="caution">
    <text evidence="2">The sequence shown here is derived from an EMBL/GenBank/DDBJ whole genome shotgun (WGS) entry which is preliminary data.</text>
</comment>
<reference evidence="2 3" key="1">
    <citation type="submission" date="2010-08" db="EMBL/GenBank/DDBJ databases">
        <authorList>
            <person name="Durkin A.S."/>
            <person name="Madupu R."/>
            <person name="Torralba M."/>
            <person name="Gillis M."/>
            <person name="Methe B."/>
            <person name="Sutton G."/>
            <person name="Nelson K.E."/>
        </authorList>
    </citation>
    <scope>NUCLEOTIDE SEQUENCE [LARGE SCALE GENOMIC DNA]</scope>
    <source>
        <strain evidence="2 3">FB035-09AN</strain>
    </source>
</reference>
<dbReference type="CDD" id="cd06583">
    <property type="entry name" value="PGRP"/>
    <property type="match status" value="1"/>
</dbReference>
<dbReference type="Gene3D" id="3.40.80.10">
    <property type="entry name" value="Peptidoglycan recognition protein-like"/>
    <property type="match status" value="1"/>
</dbReference>
<evidence type="ECO:0000259" key="1">
    <source>
        <dbReference type="Pfam" id="PF01510"/>
    </source>
</evidence>
<accession>E1KUC6</accession>
<dbReference type="GO" id="GO:0008745">
    <property type="term" value="F:N-acetylmuramoyl-L-alanine amidase activity"/>
    <property type="evidence" value="ECO:0007669"/>
    <property type="project" value="InterPro"/>
</dbReference>
<sequence>MKQHNTLKYLIIHCTATPEGREVSSADIRRWHTDPIDKGGRGWRQVGYTDIFHLDGRVERMVGNNEDMTVDAFEITNGARGYNAVARHIVYIGGVDAKGNPKDTRTAEQRKALTDYVRDFHKRFPGVRIIGHNEIAPKACPSFDVQKWLREIGVTK</sequence>
<dbReference type="GO" id="GO:0009253">
    <property type="term" value="P:peptidoglycan catabolic process"/>
    <property type="evidence" value="ECO:0007669"/>
    <property type="project" value="InterPro"/>
</dbReference>
<dbReference type="Proteomes" id="UP000003610">
    <property type="component" value="Unassembled WGS sequence"/>
</dbReference>
<dbReference type="RefSeq" id="WP_004358328.1">
    <property type="nucleotide sequence ID" value="NZ_AEDO01000064.1"/>
</dbReference>
<evidence type="ECO:0000313" key="2">
    <source>
        <dbReference type="EMBL" id="EFL44923.1"/>
    </source>
</evidence>
<proteinExistence type="predicted"/>
<organism evidence="2 3">
    <name type="scientific">Prevotella disiens FB035-09AN</name>
    <dbReference type="NCBI Taxonomy" id="866771"/>
    <lineage>
        <taxon>Bacteria</taxon>
        <taxon>Pseudomonadati</taxon>
        <taxon>Bacteroidota</taxon>
        <taxon>Bacteroidia</taxon>
        <taxon>Bacteroidales</taxon>
        <taxon>Prevotellaceae</taxon>
        <taxon>Prevotella</taxon>
    </lineage>
</organism>
<dbReference type="SUPFAM" id="SSF55846">
    <property type="entry name" value="N-acetylmuramoyl-L-alanine amidase-like"/>
    <property type="match status" value="1"/>
</dbReference>
<dbReference type="InterPro" id="IPR002502">
    <property type="entry name" value="Amidase_domain"/>
</dbReference>
<dbReference type="Pfam" id="PF01510">
    <property type="entry name" value="Amidase_2"/>
    <property type="match status" value="1"/>
</dbReference>
<dbReference type="eggNOG" id="COG3023">
    <property type="taxonomic scope" value="Bacteria"/>
</dbReference>
<feature type="domain" description="N-acetylmuramoyl-L-alanine amidase" evidence="1">
    <location>
        <begin position="5"/>
        <end position="141"/>
    </location>
</feature>
<evidence type="ECO:0000313" key="3">
    <source>
        <dbReference type="Proteomes" id="UP000003610"/>
    </source>
</evidence>
<name>E1KUC6_9BACT</name>